<name>A0A227J748_VIBPH</name>
<protein>
    <submittedName>
        <fullName evidence="1">Serine hydrolase</fullName>
    </submittedName>
</protein>
<sequence>SFTKVMKEKIFSPLGIEEYQWLPNIGSGEAGADWGLRLTSRDMGKFGLMWLNKGQYNGTKIVGEEWLNELRKSKFYSYEMGYGLHFWQVSNVENGVAAVGIGEQYIVAIPNKNAVIVTTAGNYETRSRPVL</sequence>
<accession>A0A227J748</accession>
<keyword evidence="1" id="KW-0378">Hydrolase</keyword>
<dbReference type="STRING" id="670.ACZ92_11110"/>
<evidence type="ECO:0000313" key="2">
    <source>
        <dbReference type="Proteomes" id="UP000214596"/>
    </source>
</evidence>
<feature type="non-terminal residue" evidence="1">
    <location>
        <position position="131"/>
    </location>
</feature>
<dbReference type="PANTHER" id="PTHR43283:SF7">
    <property type="entry name" value="BETA-LACTAMASE-RELATED DOMAIN-CONTAINING PROTEIN"/>
    <property type="match status" value="1"/>
</dbReference>
<dbReference type="EMBL" id="NIXT01001752">
    <property type="protein sequence ID" value="OXE30900.1"/>
    <property type="molecule type" value="Genomic_DNA"/>
</dbReference>
<reference evidence="1 2" key="1">
    <citation type="journal article" date="2017" name="Appl. Environ. Microbiol.">
        <title>Parallel evolution of two clades of a major Atlantic endemic Vibrio parahaemolyticus pathogen lineage by independent acquisition of related pathogenicity islands.</title>
        <authorList>
            <person name="Xu F."/>
            <person name="Gonzalez-Escalona N."/>
            <person name="Drees K.P."/>
            <person name="Sebra R.P."/>
            <person name="Cooper V.S."/>
            <person name="Jones S.H."/>
            <person name="Whistler C.A."/>
        </authorList>
    </citation>
    <scope>NUCLEOTIDE SEQUENCE [LARGE SCALE GENOMIC DNA]</scope>
    <source>
        <strain evidence="1 2">MAVP-3</strain>
    </source>
</reference>
<dbReference type="Gene3D" id="3.40.710.10">
    <property type="entry name" value="DD-peptidase/beta-lactamase superfamily"/>
    <property type="match status" value="1"/>
</dbReference>
<dbReference type="InterPro" id="IPR012338">
    <property type="entry name" value="Beta-lactam/transpept-like"/>
</dbReference>
<dbReference type="Proteomes" id="UP000214596">
    <property type="component" value="Unassembled WGS sequence"/>
</dbReference>
<comment type="caution">
    <text evidence="1">The sequence shown here is derived from an EMBL/GenBank/DDBJ whole genome shotgun (WGS) entry which is preliminary data.</text>
</comment>
<feature type="non-terminal residue" evidence="1">
    <location>
        <position position="1"/>
    </location>
</feature>
<dbReference type="GO" id="GO:0016787">
    <property type="term" value="F:hydrolase activity"/>
    <property type="evidence" value="ECO:0007669"/>
    <property type="project" value="UniProtKB-KW"/>
</dbReference>
<organism evidence="1 2">
    <name type="scientific">Vibrio parahaemolyticus</name>
    <dbReference type="NCBI Taxonomy" id="670"/>
    <lineage>
        <taxon>Bacteria</taxon>
        <taxon>Pseudomonadati</taxon>
        <taxon>Pseudomonadota</taxon>
        <taxon>Gammaproteobacteria</taxon>
        <taxon>Vibrionales</taxon>
        <taxon>Vibrionaceae</taxon>
        <taxon>Vibrio</taxon>
    </lineage>
</organism>
<proteinExistence type="predicted"/>
<gene>
    <name evidence="1" type="ORF">CA163_20930</name>
</gene>
<dbReference type="PANTHER" id="PTHR43283">
    <property type="entry name" value="BETA-LACTAMASE-RELATED"/>
    <property type="match status" value="1"/>
</dbReference>
<dbReference type="AlphaFoldDB" id="A0A227J748"/>
<evidence type="ECO:0000313" key="1">
    <source>
        <dbReference type="EMBL" id="OXE30900.1"/>
    </source>
</evidence>
<dbReference type="SUPFAM" id="SSF56601">
    <property type="entry name" value="beta-lactamase/transpeptidase-like"/>
    <property type="match status" value="1"/>
</dbReference>
<dbReference type="InterPro" id="IPR050789">
    <property type="entry name" value="Diverse_Enzym_Activities"/>
</dbReference>